<proteinExistence type="predicted"/>
<sequence>MTALQSLAPNINYGIEDQAAFNVAVRDAARLAAEQPLLTSKTKHLIASIQSLVAAPPATGNVSAYAHALCGNVTDADTAAMCANAAMAATPWNYYEGEAGGSHFPLKPKLRPIKTMLLDHVRGGDGGTPHAFTIHLLIHLMEPTNAPASFRWQAVEAAQALYSTHGEALAPAQGHLTHMPAHLFLRVGRYASGVDTSLRTEANNQRYLSRCLHPYAHGHNLKMLTALARFAGMSAIAMEGARNVTSALAGPELTPAGKVACIDCAGPSSPEAVLTLARFARWEEVLSEAVPRTWGDEGAYNEGAFRLARALAMYALADGRTAERADAEAARAINASAKSEWAEVVQAELEAARAWRIEGDGVRAAGALAKAVAAVDKMPYMEPPRWYYPPRQCLGYVLRASNATASLAAFTRDLHDFPENGWSLSGAADALDALGRGAEAEGHRERAAVAWQFADVWQPRPPPCPQLSA</sequence>
<dbReference type="EnsemblProtists" id="EOD12866">
    <property type="protein sequence ID" value="EOD12866"/>
    <property type="gene ID" value="EMIHUDRAFT_213086"/>
</dbReference>
<dbReference type="KEGG" id="ehx:EMIHUDRAFT_213086"/>
<dbReference type="AlphaFoldDB" id="A0A0D3INN1"/>
<dbReference type="OMA" id="FHMPAHI"/>
<reference evidence="2" key="1">
    <citation type="journal article" date="2013" name="Nature">
        <title>Pan genome of the phytoplankton Emiliania underpins its global distribution.</title>
        <authorList>
            <person name="Read B.A."/>
            <person name="Kegel J."/>
            <person name="Klute M.J."/>
            <person name="Kuo A."/>
            <person name="Lefebvre S.C."/>
            <person name="Maumus F."/>
            <person name="Mayer C."/>
            <person name="Miller J."/>
            <person name="Monier A."/>
            <person name="Salamov A."/>
            <person name="Young J."/>
            <person name="Aguilar M."/>
            <person name="Claverie J.M."/>
            <person name="Frickenhaus S."/>
            <person name="Gonzalez K."/>
            <person name="Herman E.K."/>
            <person name="Lin Y.C."/>
            <person name="Napier J."/>
            <person name="Ogata H."/>
            <person name="Sarno A.F."/>
            <person name="Shmutz J."/>
            <person name="Schroeder D."/>
            <person name="de Vargas C."/>
            <person name="Verret F."/>
            <person name="von Dassow P."/>
            <person name="Valentin K."/>
            <person name="Van de Peer Y."/>
            <person name="Wheeler G."/>
            <person name="Dacks J.B."/>
            <person name="Delwiche C.F."/>
            <person name="Dyhrman S.T."/>
            <person name="Glockner G."/>
            <person name="John U."/>
            <person name="Richards T."/>
            <person name="Worden A.Z."/>
            <person name="Zhang X."/>
            <person name="Grigoriev I.V."/>
            <person name="Allen A.E."/>
            <person name="Bidle K."/>
            <person name="Borodovsky M."/>
            <person name="Bowler C."/>
            <person name="Brownlee C."/>
            <person name="Cock J.M."/>
            <person name="Elias M."/>
            <person name="Gladyshev V.N."/>
            <person name="Groth M."/>
            <person name="Guda C."/>
            <person name="Hadaegh A."/>
            <person name="Iglesias-Rodriguez M.D."/>
            <person name="Jenkins J."/>
            <person name="Jones B.M."/>
            <person name="Lawson T."/>
            <person name="Leese F."/>
            <person name="Lindquist E."/>
            <person name="Lobanov A."/>
            <person name="Lomsadze A."/>
            <person name="Malik S.B."/>
            <person name="Marsh M.E."/>
            <person name="Mackinder L."/>
            <person name="Mock T."/>
            <person name="Mueller-Roeber B."/>
            <person name="Pagarete A."/>
            <person name="Parker M."/>
            <person name="Probert I."/>
            <person name="Quesneville H."/>
            <person name="Raines C."/>
            <person name="Rensing S.A."/>
            <person name="Riano-Pachon D.M."/>
            <person name="Richier S."/>
            <person name="Rokitta S."/>
            <person name="Shiraiwa Y."/>
            <person name="Soanes D.M."/>
            <person name="van der Giezen M."/>
            <person name="Wahlund T.M."/>
            <person name="Williams B."/>
            <person name="Wilson W."/>
            <person name="Wolfe G."/>
            <person name="Wurch L.L."/>
        </authorList>
    </citation>
    <scope>NUCLEOTIDE SEQUENCE</scope>
</reference>
<organism evidence="1 2">
    <name type="scientific">Emiliania huxleyi (strain CCMP1516)</name>
    <dbReference type="NCBI Taxonomy" id="280463"/>
    <lineage>
        <taxon>Eukaryota</taxon>
        <taxon>Haptista</taxon>
        <taxon>Haptophyta</taxon>
        <taxon>Prymnesiophyceae</taxon>
        <taxon>Isochrysidales</taxon>
        <taxon>Noelaerhabdaceae</taxon>
        <taxon>Emiliania</taxon>
    </lineage>
</organism>
<dbReference type="HOGENOM" id="CLU_583222_0_0_1"/>
<dbReference type="GeneID" id="17259019"/>
<evidence type="ECO:0000313" key="2">
    <source>
        <dbReference type="Proteomes" id="UP000013827"/>
    </source>
</evidence>
<dbReference type="PANTHER" id="PTHR45588">
    <property type="entry name" value="TPR DOMAIN-CONTAINING PROTEIN"/>
    <property type="match status" value="1"/>
</dbReference>
<protein>
    <submittedName>
        <fullName evidence="1">Uncharacterized protein</fullName>
    </submittedName>
</protein>
<name>A0A0D3INN1_EMIH1</name>
<reference evidence="1" key="2">
    <citation type="submission" date="2024-10" db="UniProtKB">
        <authorList>
            <consortium name="EnsemblProtists"/>
        </authorList>
    </citation>
    <scope>IDENTIFICATION</scope>
</reference>
<dbReference type="RefSeq" id="XP_005765295.1">
    <property type="nucleotide sequence ID" value="XM_005765238.1"/>
</dbReference>
<dbReference type="eggNOG" id="ENOG502QU74">
    <property type="taxonomic scope" value="Eukaryota"/>
</dbReference>
<evidence type="ECO:0000313" key="1">
    <source>
        <dbReference type="EnsemblProtists" id="EOD12866"/>
    </source>
</evidence>
<dbReference type="STRING" id="2903.R1DPV0"/>
<dbReference type="PaxDb" id="2903-EOD12866"/>
<accession>A0A0D3INN1</accession>
<dbReference type="PANTHER" id="PTHR45588:SF1">
    <property type="entry name" value="WW DOMAIN-CONTAINING PROTEIN"/>
    <property type="match status" value="1"/>
</dbReference>
<dbReference type="Proteomes" id="UP000013827">
    <property type="component" value="Unassembled WGS sequence"/>
</dbReference>
<keyword evidence="2" id="KW-1185">Reference proteome</keyword>